<gene>
    <name evidence="1" type="ORF">DTL42_04875</name>
</gene>
<keyword evidence="1" id="KW-0645">Protease</keyword>
<dbReference type="RefSeq" id="WP_114367542.1">
    <property type="nucleotide sequence ID" value="NZ_QPEX01000010.1"/>
</dbReference>
<dbReference type="GO" id="GO:0004180">
    <property type="term" value="F:carboxypeptidase activity"/>
    <property type="evidence" value="ECO:0007669"/>
    <property type="project" value="UniProtKB-KW"/>
</dbReference>
<accession>A0A368KXV2</accession>
<sequence>MTANFRFREKHFRRQWGSLAWLIGLAALVGCNIGASPSASVDGAVTLNGKPIPDGSIVLVNDQGSIATAALQPDGSYSLKCPPGKYLVAVTPPPEPDPLAPKNVGPAPKRIDIPRSYLDVGTSGLIAEVKEGGNSFDFDLDSKFKGR</sequence>
<keyword evidence="1" id="KW-0121">Carboxypeptidase</keyword>
<dbReference type="Proteomes" id="UP000253562">
    <property type="component" value="Unassembled WGS sequence"/>
</dbReference>
<protein>
    <submittedName>
        <fullName evidence="1">Carboxypeptidase regulatory-like domain-containing protein</fullName>
    </submittedName>
</protein>
<dbReference type="EMBL" id="QPEX01000010">
    <property type="protein sequence ID" value="RCS54477.1"/>
    <property type="molecule type" value="Genomic_DNA"/>
</dbReference>
<dbReference type="OrthoDB" id="289192at2"/>
<dbReference type="AlphaFoldDB" id="A0A368KXV2"/>
<organism evidence="1 2">
    <name type="scientific">Bremerella cremea</name>
    <dbReference type="NCBI Taxonomy" id="1031537"/>
    <lineage>
        <taxon>Bacteria</taxon>
        <taxon>Pseudomonadati</taxon>
        <taxon>Planctomycetota</taxon>
        <taxon>Planctomycetia</taxon>
        <taxon>Pirellulales</taxon>
        <taxon>Pirellulaceae</taxon>
        <taxon>Bremerella</taxon>
    </lineage>
</organism>
<keyword evidence="1" id="KW-0378">Hydrolase</keyword>
<reference evidence="1 2" key="1">
    <citation type="submission" date="2018-07" db="EMBL/GenBank/DDBJ databases">
        <title>Comparative genomes isolates from brazilian mangrove.</title>
        <authorList>
            <person name="De Araujo J.E."/>
            <person name="Taketani R.G."/>
            <person name="Silva M.C.P."/>
            <person name="Lourenco M.V."/>
            <person name="Oliveira V.M."/>
            <person name="Andreote F.D."/>
        </authorList>
    </citation>
    <scope>NUCLEOTIDE SEQUENCE [LARGE SCALE GENOMIC DNA]</scope>
    <source>
        <strain evidence="1 2">HEX PRIS-MGV</strain>
    </source>
</reference>
<dbReference type="PROSITE" id="PS51257">
    <property type="entry name" value="PROKAR_LIPOPROTEIN"/>
    <property type="match status" value="1"/>
</dbReference>
<comment type="caution">
    <text evidence="1">The sequence shown here is derived from an EMBL/GenBank/DDBJ whole genome shotgun (WGS) entry which is preliminary data.</text>
</comment>
<proteinExistence type="predicted"/>
<name>A0A368KXV2_9BACT</name>
<dbReference type="InterPro" id="IPR008969">
    <property type="entry name" value="CarboxyPept-like_regulatory"/>
</dbReference>
<evidence type="ECO:0000313" key="1">
    <source>
        <dbReference type="EMBL" id="RCS54477.1"/>
    </source>
</evidence>
<dbReference type="SUPFAM" id="SSF49464">
    <property type="entry name" value="Carboxypeptidase regulatory domain-like"/>
    <property type="match status" value="1"/>
</dbReference>
<evidence type="ECO:0000313" key="2">
    <source>
        <dbReference type="Proteomes" id="UP000253562"/>
    </source>
</evidence>